<dbReference type="NCBIfam" id="TIGR04034">
    <property type="entry name" value="export_SdpA"/>
    <property type="match status" value="1"/>
</dbReference>
<evidence type="ECO:0000313" key="2">
    <source>
        <dbReference type="Proteomes" id="UP000831785"/>
    </source>
</evidence>
<accession>A0ABY4FHF8</accession>
<dbReference type="Pfam" id="PF17418">
    <property type="entry name" value="SdpA"/>
    <property type="match status" value="1"/>
</dbReference>
<dbReference type="Proteomes" id="UP000831785">
    <property type="component" value="Chromosome"/>
</dbReference>
<keyword evidence="2" id="KW-1185">Reference proteome</keyword>
<proteinExistence type="predicted"/>
<dbReference type="RefSeq" id="WP_244724062.1">
    <property type="nucleotide sequence ID" value="NZ_CP095049.1"/>
</dbReference>
<organism evidence="1 2">
    <name type="scientific">Hymenobacter cellulosivorans</name>
    <dbReference type="NCBI Taxonomy" id="2932249"/>
    <lineage>
        <taxon>Bacteria</taxon>
        <taxon>Pseudomonadati</taxon>
        <taxon>Bacteroidota</taxon>
        <taxon>Cytophagia</taxon>
        <taxon>Cytophagales</taxon>
        <taxon>Hymenobacteraceae</taxon>
        <taxon>Hymenobacter</taxon>
    </lineage>
</organism>
<reference evidence="1 2" key="1">
    <citation type="submission" date="2022-04" db="EMBL/GenBank/DDBJ databases">
        <title>Hymenobacter sp. isolated from the air.</title>
        <authorList>
            <person name="Won M."/>
            <person name="Lee C.-M."/>
            <person name="Woen H.-Y."/>
            <person name="Kwon S.-W."/>
        </authorList>
    </citation>
    <scope>NUCLEOTIDE SEQUENCE [LARGE SCALE GENOMIC DNA]</scope>
    <source>
        <strain evidence="2">5116 S-27</strain>
    </source>
</reference>
<sequence>MEIKRFSFYLTVLLLGFVLVSKAVQASVGVNATETTFQERYAFSVLLPEGWGFFTKSPRDEKHVLYRVLPDKTLAVATPKNADPENLFGFSRRSRRTSMEFSRVMAHIKTKDWDKYQTYSLHDLLSSDTIAAVQIPYSTKQFNQLEKGTYIVKRYSIVPWAWAQYPEHYTNPEQYLKLTIK</sequence>
<gene>
    <name evidence="1" type="ORF">MUN80_11705</name>
</gene>
<dbReference type="InterPro" id="IPR023902">
    <property type="entry name" value="Sporulation_SdpA"/>
</dbReference>
<protein>
    <submittedName>
        <fullName evidence="1">SdpA family antimicrobial peptide system protein</fullName>
    </submittedName>
</protein>
<dbReference type="EMBL" id="CP095049">
    <property type="protein sequence ID" value="UOQ55394.1"/>
    <property type="molecule type" value="Genomic_DNA"/>
</dbReference>
<evidence type="ECO:0000313" key="1">
    <source>
        <dbReference type="EMBL" id="UOQ55394.1"/>
    </source>
</evidence>
<name>A0ABY4FHF8_9BACT</name>